<dbReference type="InterPro" id="IPR029058">
    <property type="entry name" value="AB_hydrolase_fold"/>
</dbReference>
<dbReference type="InterPro" id="IPR050261">
    <property type="entry name" value="FrsA_esterase"/>
</dbReference>
<keyword evidence="5" id="KW-1185">Reference proteome</keyword>
<comment type="caution">
    <text evidence="4">The sequence shown here is derived from an EMBL/GenBank/DDBJ whole genome shotgun (WGS) entry which is preliminary data.</text>
</comment>
<keyword evidence="2" id="KW-0732">Signal</keyword>
<gene>
    <name evidence="4" type="ORF">OSH07_09505</name>
</gene>
<feature type="domain" description="Serine aminopeptidase S33" evidence="3">
    <location>
        <begin position="49"/>
        <end position="158"/>
    </location>
</feature>
<dbReference type="InterPro" id="IPR022742">
    <property type="entry name" value="Hydrolase_4"/>
</dbReference>
<organism evidence="4 5">
    <name type="scientific">Kaistia nematophila</name>
    <dbReference type="NCBI Taxonomy" id="2994654"/>
    <lineage>
        <taxon>Bacteria</taxon>
        <taxon>Pseudomonadati</taxon>
        <taxon>Pseudomonadota</taxon>
        <taxon>Alphaproteobacteria</taxon>
        <taxon>Hyphomicrobiales</taxon>
        <taxon>Kaistiaceae</taxon>
        <taxon>Kaistia</taxon>
    </lineage>
</organism>
<dbReference type="SUPFAM" id="SSF53474">
    <property type="entry name" value="alpha/beta-Hydrolases"/>
    <property type="match status" value="1"/>
</dbReference>
<evidence type="ECO:0000256" key="2">
    <source>
        <dbReference type="SAM" id="SignalP"/>
    </source>
</evidence>
<dbReference type="EMBL" id="JAPKNK010000003">
    <property type="protein sequence ID" value="MCX5569426.1"/>
    <property type="molecule type" value="Genomic_DNA"/>
</dbReference>
<sequence>MTRRLPASLALLAVLALPAVASAAETVVTLDGGIAGTLNLPEGASRAPAVLMLHGFGSSRDEVGGMYAREAAALAKEGIASLRIDFRGFGKSDGDTGATTIDGQLEDARVAADFLAGQPGIDAKRLGILGFSLGGGVATLTAAAEPARFKSLVTWSSVGDFAKDLKGSIGEKAVATAEKEGVVGLDLGWRTIVLKKGFFDSLDAHKIETAFATYPGAYLAIAGSKDFSAAYPEGFAKLAKGLPKEVWIVPEGDHIFGSLGDDQAMANGVIEKTSAWFKKTL</sequence>
<evidence type="ECO:0000313" key="5">
    <source>
        <dbReference type="Proteomes" id="UP001144805"/>
    </source>
</evidence>
<name>A0A9X3E0G5_9HYPH</name>
<dbReference type="GO" id="GO:0052689">
    <property type="term" value="F:carboxylic ester hydrolase activity"/>
    <property type="evidence" value="ECO:0007669"/>
    <property type="project" value="UniProtKB-ARBA"/>
</dbReference>
<feature type="chain" id="PRO_5040793396" evidence="2">
    <location>
        <begin position="24"/>
        <end position="281"/>
    </location>
</feature>
<evidence type="ECO:0000259" key="3">
    <source>
        <dbReference type="Pfam" id="PF12146"/>
    </source>
</evidence>
<evidence type="ECO:0000256" key="1">
    <source>
        <dbReference type="ARBA" id="ARBA00022801"/>
    </source>
</evidence>
<proteinExistence type="predicted"/>
<dbReference type="Proteomes" id="UP001144805">
    <property type="component" value="Unassembled WGS sequence"/>
</dbReference>
<reference evidence="4" key="1">
    <citation type="submission" date="2022-11" db="EMBL/GenBank/DDBJ databases">
        <title>Biodiversity and phylogenetic relationships of bacteria.</title>
        <authorList>
            <person name="Machado R.A.R."/>
            <person name="Bhat A."/>
            <person name="Loulou A."/>
            <person name="Kallel S."/>
        </authorList>
    </citation>
    <scope>NUCLEOTIDE SEQUENCE</scope>
    <source>
        <strain evidence="4">K-TC2</strain>
    </source>
</reference>
<dbReference type="Pfam" id="PF12146">
    <property type="entry name" value="Hydrolase_4"/>
    <property type="match status" value="1"/>
</dbReference>
<dbReference type="RefSeq" id="WP_266338397.1">
    <property type="nucleotide sequence ID" value="NZ_JAPKNK010000003.1"/>
</dbReference>
<dbReference type="PANTHER" id="PTHR22946">
    <property type="entry name" value="DIENELACTONE HYDROLASE DOMAIN-CONTAINING PROTEIN-RELATED"/>
    <property type="match status" value="1"/>
</dbReference>
<keyword evidence="1 4" id="KW-0378">Hydrolase</keyword>
<dbReference type="PANTHER" id="PTHR22946:SF9">
    <property type="entry name" value="POLYKETIDE TRANSFERASE AF380"/>
    <property type="match status" value="1"/>
</dbReference>
<protein>
    <submittedName>
        <fullName evidence="4">Alpha/beta fold hydrolase</fullName>
    </submittedName>
</protein>
<dbReference type="AlphaFoldDB" id="A0A9X3E0G5"/>
<feature type="signal peptide" evidence="2">
    <location>
        <begin position="1"/>
        <end position="23"/>
    </location>
</feature>
<evidence type="ECO:0000313" key="4">
    <source>
        <dbReference type="EMBL" id="MCX5569426.1"/>
    </source>
</evidence>
<dbReference type="Gene3D" id="3.40.50.1820">
    <property type="entry name" value="alpha/beta hydrolase"/>
    <property type="match status" value="1"/>
</dbReference>
<accession>A0A9X3E0G5</accession>